<protein>
    <submittedName>
        <fullName evidence="3">Soluble lytic murein transglycosylase</fullName>
        <ecNumber evidence="3">4.2.2.-</ecNumber>
    </submittedName>
</protein>
<dbReference type="InterPro" id="IPR023346">
    <property type="entry name" value="Lysozyme-like_dom_sf"/>
</dbReference>
<evidence type="ECO:0000313" key="3">
    <source>
        <dbReference type="EMBL" id="OAA91485.1"/>
    </source>
</evidence>
<dbReference type="PANTHER" id="PTHR37423:SF2">
    <property type="entry name" value="MEMBRANE-BOUND LYTIC MUREIN TRANSGLYCOSYLASE C"/>
    <property type="match status" value="1"/>
</dbReference>
<dbReference type="AlphaFoldDB" id="A0A162J7P5"/>
<dbReference type="PATRIC" id="fig|1538.10.peg.1241"/>
<gene>
    <name evidence="3" type="primary">slt_2</name>
    <name evidence="3" type="ORF">WY13_00742</name>
</gene>
<keyword evidence="3" id="KW-0456">Lyase</keyword>
<dbReference type="InterPro" id="IPR008258">
    <property type="entry name" value="Transglycosylase_SLT_dom_1"/>
</dbReference>
<dbReference type="PROSITE" id="PS00922">
    <property type="entry name" value="TRANSGLYCOSYLASE"/>
    <property type="match status" value="1"/>
</dbReference>
<dbReference type="EMBL" id="LITT01000006">
    <property type="protein sequence ID" value="OAA91485.1"/>
    <property type="molecule type" value="Genomic_DNA"/>
</dbReference>
<dbReference type="GO" id="GO:0008933">
    <property type="term" value="F:peptidoglycan lytic transglycosylase activity"/>
    <property type="evidence" value="ECO:0007669"/>
    <property type="project" value="InterPro"/>
</dbReference>
<dbReference type="EC" id="4.2.2.-" evidence="3"/>
<evidence type="ECO:0000256" key="1">
    <source>
        <dbReference type="ARBA" id="ARBA00007734"/>
    </source>
</evidence>
<sequence length="224" mass="24280">MSVNNVSNENQNTNLQKVLQYEMMTQIFKEAFGDSDSFQLVMESLTKALSDSSGNIDLSKLNLGQEDLSKLGYGAGQRLNTVYNSVKSDIQSGSASIDEAVQNASRKYGVDADLIKAVIKQESDFNPNSTSGAGAEGLMQLMPGTASELGVSDPYNIDQNVDGGTKYLKEMLNMYGNNKELALAAYNAGPGTLQSRGVSSDSGISRLPYETRDYVQKVMKYYGK</sequence>
<dbReference type="Pfam" id="PF01464">
    <property type="entry name" value="SLT"/>
    <property type="match status" value="1"/>
</dbReference>
<evidence type="ECO:0000313" key="4">
    <source>
        <dbReference type="Proteomes" id="UP000077407"/>
    </source>
</evidence>
<feature type="domain" description="Transglycosylase SLT" evidence="2">
    <location>
        <begin position="100"/>
        <end position="195"/>
    </location>
</feature>
<reference evidence="3 4" key="1">
    <citation type="journal article" date="2015" name="Biotechnol. Bioeng.">
        <title>Genome sequence and phenotypic characterization of Caulobacter segnis.</title>
        <authorList>
            <person name="Patel S."/>
            <person name="Fletcher B."/>
            <person name="Scott D.C."/>
            <person name="Ely B."/>
        </authorList>
    </citation>
    <scope>NUCLEOTIDE SEQUENCE [LARGE SCALE GENOMIC DNA]</scope>
    <source>
        <strain evidence="3 4">ERI-2</strain>
    </source>
</reference>
<proteinExistence type="inferred from homology"/>
<dbReference type="OrthoDB" id="9815002at2"/>
<comment type="caution">
    <text evidence="3">The sequence shown here is derived from an EMBL/GenBank/DDBJ whole genome shotgun (WGS) entry which is preliminary data.</text>
</comment>
<dbReference type="GO" id="GO:0016020">
    <property type="term" value="C:membrane"/>
    <property type="evidence" value="ECO:0007669"/>
    <property type="project" value="InterPro"/>
</dbReference>
<dbReference type="RefSeq" id="WP_063554340.1">
    <property type="nucleotide sequence ID" value="NZ_LITT01000006.1"/>
</dbReference>
<dbReference type="InterPro" id="IPR000189">
    <property type="entry name" value="Transglyc_AS"/>
</dbReference>
<dbReference type="Proteomes" id="UP000077407">
    <property type="component" value="Unassembled WGS sequence"/>
</dbReference>
<dbReference type="Gene3D" id="1.10.530.10">
    <property type="match status" value="1"/>
</dbReference>
<organism evidence="3 4">
    <name type="scientific">Clostridium ljungdahlii</name>
    <dbReference type="NCBI Taxonomy" id="1538"/>
    <lineage>
        <taxon>Bacteria</taxon>
        <taxon>Bacillati</taxon>
        <taxon>Bacillota</taxon>
        <taxon>Clostridia</taxon>
        <taxon>Eubacteriales</taxon>
        <taxon>Clostridiaceae</taxon>
        <taxon>Clostridium</taxon>
    </lineage>
</organism>
<dbReference type="PANTHER" id="PTHR37423">
    <property type="entry name" value="SOLUBLE LYTIC MUREIN TRANSGLYCOSYLASE-RELATED"/>
    <property type="match status" value="1"/>
</dbReference>
<comment type="similarity">
    <text evidence="1">Belongs to the transglycosylase Slt family.</text>
</comment>
<dbReference type="SUPFAM" id="SSF53955">
    <property type="entry name" value="Lysozyme-like"/>
    <property type="match status" value="1"/>
</dbReference>
<name>A0A162J7P5_9CLOT</name>
<dbReference type="CDD" id="cd00254">
    <property type="entry name" value="LT-like"/>
    <property type="match status" value="1"/>
</dbReference>
<accession>A0A162J7P5</accession>
<dbReference type="GO" id="GO:0000270">
    <property type="term" value="P:peptidoglycan metabolic process"/>
    <property type="evidence" value="ECO:0007669"/>
    <property type="project" value="InterPro"/>
</dbReference>
<evidence type="ECO:0000259" key="2">
    <source>
        <dbReference type="Pfam" id="PF01464"/>
    </source>
</evidence>